<feature type="domain" description="ACT" evidence="9">
    <location>
        <begin position="5"/>
        <end position="79"/>
    </location>
</feature>
<dbReference type="InterPro" id="IPR054480">
    <property type="entry name" value="AHAS_small-like_ACT"/>
</dbReference>
<gene>
    <name evidence="10" type="primary">ilvN</name>
    <name evidence="10" type="ORF">H9726_07835</name>
</gene>
<dbReference type="Gene3D" id="3.30.70.260">
    <property type="match status" value="1"/>
</dbReference>
<dbReference type="GO" id="GO:0009097">
    <property type="term" value="P:isoleucine biosynthetic process"/>
    <property type="evidence" value="ECO:0007669"/>
    <property type="project" value="UniProtKB-UniRule"/>
</dbReference>
<reference evidence="10" key="2">
    <citation type="submission" date="2021-04" db="EMBL/GenBank/DDBJ databases">
        <authorList>
            <person name="Gilroy R."/>
        </authorList>
    </citation>
    <scope>NUCLEOTIDE SEQUENCE</scope>
    <source>
        <strain evidence="10">CHK192-19661</strain>
    </source>
</reference>
<dbReference type="InterPro" id="IPR002912">
    <property type="entry name" value="ACT_dom"/>
</dbReference>
<dbReference type="PANTHER" id="PTHR30239">
    <property type="entry name" value="ACETOLACTATE SYNTHASE SMALL SUBUNIT"/>
    <property type="match status" value="1"/>
</dbReference>
<dbReference type="InterPro" id="IPR045865">
    <property type="entry name" value="ACT-like_dom_sf"/>
</dbReference>
<proteinExistence type="inferred from homology"/>
<dbReference type="Gene3D" id="3.30.70.1150">
    <property type="entry name" value="ACT-like. Chain A, domain 2"/>
    <property type="match status" value="1"/>
</dbReference>
<dbReference type="InterPro" id="IPR039557">
    <property type="entry name" value="AHAS_ACT"/>
</dbReference>
<comment type="caution">
    <text evidence="10">The sequence shown here is derived from an EMBL/GenBank/DDBJ whole genome shotgun (WGS) entry which is preliminary data.</text>
</comment>
<accession>A0A9D2D846</accession>
<evidence type="ECO:0000256" key="4">
    <source>
        <dbReference type="ARBA" id="ARBA00011744"/>
    </source>
</evidence>
<keyword evidence="8 10" id="KW-0808">Transferase</keyword>
<dbReference type="NCBIfam" id="TIGR00119">
    <property type="entry name" value="acolac_sm"/>
    <property type="match status" value="1"/>
</dbReference>
<dbReference type="GO" id="GO:0009099">
    <property type="term" value="P:L-valine biosynthetic process"/>
    <property type="evidence" value="ECO:0007669"/>
    <property type="project" value="UniProtKB-UniRule"/>
</dbReference>
<evidence type="ECO:0000256" key="1">
    <source>
        <dbReference type="ARBA" id="ARBA00004974"/>
    </source>
</evidence>
<dbReference type="FunFam" id="3.30.70.260:FF:000001">
    <property type="entry name" value="Acetolactate synthase, small subunit"/>
    <property type="match status" value="1"/>
</dbReference>
<dbReference type="Proteomes" id="UP000824025">
    <property type="component" value="Unassembled WGS sequence"/>
</dbReference>
<comment type="similarity">
    <text evidence="3 8">Belongs to the acetolactate synthase small subunit family.</text>
</comment>
<dbReference type="FunFam" id="3.30.70.1150:FF:000001">
    <property type="entry name" value="Acetolactate synthase small subunit"/>
    <property type="match status" value="1"/>
</dbReference>
<comment type="function">
    <text evidence="8">Catalyzes the conversion of 2 pyruvate molecules into acetolactate in the first common step of the biosynthetic pathway of the branched-amino acids such as leucine, isoleucine, and valine.</text>
</comment>
<protein>
    <recommendedName>
        <fullName evidence="8">Acetolactate synthase small subunit</fullName>
        <shortName evidence="8">AHAS</shortName>
        <shortName evidence="8">ALS</shortName>
        <ecNumber evidence="8">2.2.1.6</ecNumber>
    </recommendedName>
    <alternativeName>
        <fullName evidence="8">Acetohydroxy-acid synthase small subunit</fullName>
    </alternativeName>
</protein>
<dbReference type="GO" id="GO:0005829">
    <property type="term" value="C:cytosol"/>
    <property type="evidence" value="ECO:0007669"/>
    <property type="project" value="TreeGrafter"/>
</dbReference>
<evidence type="ECO:0000256" key="8">
    <source>
        <dbReference type="RuleBase" id="RU368092"/>
    </source>
</evidence>
<name>A0A9D2D846_9FIRM</name>
<keyword evidence="5 8" id="KW-0028">Amino-acid biosynthesis</keyword>
<dbReference type="PROSITE" id="PS51671">
    <property type="entry name" value="ACT"/>
    <property type="match status" value="1"/>
</dbReference>
<sequence length="172" mass="18965">MKKHTITALVSNRSGVLTRISGLFARRGFNIDSLCVCATEDEKLSRMTIVLNGDDYTLAQMTKQMDKLIDVKKIAVAGEDGSIFRELLLIKVSAPAEKRSELIEIKEVYKAKIVDLSPESLILELTGEPNKLDGFIKVVEPYGILEMARTGVTALSRGGSCLNDLTDYNELI</sequence>
<evidence type="ECO:0000256" key="3">
    <source>
        <dbReference type="ARBA" id="ARBA00006341"/>
    </source>
</evidence>
<dbReference type="Pfam" id="PF22629">
    <property type="entry name" value="ACT_AHAS_ss"/>
    <property type="match status" value="1"/>
</dbReference>
<evidence type="ECO:0000256" key="5">
    <source>
        <dbReference type="ARBA" id="ARBA00022605"/>
    </source>
</evidence>
<comment type="catalytic activity">
    <reaction evidence="7 8">
        <text>2 pyruvate + H(+) = (2S)-2-acetolactate + CO2</text>
        <dbReference type="Rhea" id="RHEA:25249"/>
        <dbReference type="ChEBI" id="CHEBI:15361"/>
        <dbReference type="ChEBI" id="CHEBI:15378"/>
        <dbReference type="ChEBI" id="CHEBI:16526"/>
        <dbReference type="ChEBI" id="CHEBI:58476"/>
        <dbReference type="EC" id="2.2.1.6"/>
    </reaction>
</comment>
<dbReference type="GO" id="GO:1990610">
    <property type="term" value="F:acetolactate synthase regulator activity"/>
    <property type="evidence" value="ECO:0007669"/>
    <property type="project" value="UniProtKB-UniRule"/>
</dbReference>
<evidence type="ECO:0000313" key="11">
    <source>
        <dbReference type="Proteomes" id="UP000824025"/>
    </source>
</evidence>
<dbReference type="EC" id="2.2.1.6" evidence="8"/>
<evidence type="ECO:0000259" key="9">
    <source>
        <dbReference type="PROSITE" id="PS51671"/>
    </source>
</evidence>
<dbReference type="CDD" id="cd04878">
    <property type="entry name" value="ACT_AHAS"/>
    <property type="match status" value="1"/>
</dbReference>
<dbReference type="AlphaFoldDB" id="A0A9D2D846"/>
<dbReference type="NCBIfam" id="NF008864">
    <property type="entry name" value="PRK11895.1"/>
    <property type="match status" value="1"/>
</dbReference>
<keyword evidence="6 8" id="KW-0100">Branched-chain amino acid biosynthesis</keyword>
<dbReference type="EMBL" id="DXCF01000040">
    <property type="protein sequence ID" value="HIZ10382.1"/>
    <property type="molecule type" value="Genomic_DNA"/>
</dbReference>
<dbReference type="InterPro" id="IPR019455">
    <property type="entry name" value="Acetolactate_synth_ssu_C"/>
</dbReference>
<dbReference type="SUPFAM" id="SSF55021">
    <property type="entry name" value="ACT-like"/>
    <property type="match status" value="2"/>
</dbReference>
<dbReference type="InterPro" id="IPR004789">
    <property type="entry name" value="Acetalactate_synth_ssu"/>
</dbReference>
<evidence type="ECO:0000256" key="6">
    <source>
        <dbReference type="ARBA" id="ARBA00023304"/>
    </source>
</evidence>
<organism evidence="10 11">
    <name type="scientific">Candidatus Borkfalkia avicola</name>
    <dbReference type="NCBI Taxonomy" id="2838503"/>
    <lineage>
        <taxon>Bacteria</taxon>
        <taxon>Bacillati</taxon>
        <taxon>Bacillota</taxon>
        <taxon>Clostridia</taxon>
        <taxon>Christensenellales</taxon>
        <taxon>Christensenellaceae</taxon>
        <taxon>Candidatus Borkfalkia</taxon>
    </lineage>
</organism>
<dbReference type="PANTHER" id="PTHR30239:SF0">
    <property type="entry name" value="ACETOLACTATE SYNTHASE SMALL SUBUNIT 1, CHLOROPLASTIC"/>
    <property type="match status" value="1"/>
</dbReference>
<comment type="subunit">
    <text evidence="4 8">Dimer of large and small chains.</text>
</comment>
<evidence type="ECO:0000256" key="2">
    <source>
        <dbReference type="ARBA" id="ARBA00005025"/>
    </source>
</evidence>
<dbReference type="Pfam" id="PF10369">
    <property type="entry name" value="ALS_ss_C"/>
    <property type="match status" value="1"/>
</dbReference>
<dbReference type="InterPro" id="IPR027271">
    <property type="entry name" value="Acetolactate_synth/TF_NikR_C"/>
</dbReference>
<comment type="pathway">
    <text evidence="1 8">Amino-acid biosynthesis; L-isoleucine biosynthesis; L-isoleucine from 2-oxobutanoate: step 1/4.</text>
</comment>
<dbReference type="GO" id="GO:0003984">
    <property type="term" value="F:acetolactate synthase activity"/>
    <property type="evidence" value="ECO:0007669"/>
    <property type="project" value="UniProtKB-UniRule"/>
</dbReference>
<reference evidence="10" key="1">
    <citation type="journal article" date="2021" name="PeerJ">
        <title>Extensive microbial diversity within the chicken gut microbiome revealed by metagenomics and culture.</title>
        <authorList>
            <person name="Gilroy R."/>
            <person name="Ravi A."/>
            <person name="Getino M."/>
            <person name="Pursley I."/>
            <person name="Horton D.L."/>
            <person name="Alikhan N.F."/>
            <person name="Baker D."/>
            <person name="Gharbi K."/>
            <person name="Hall N."/>
            <person name="Watson M."/>
            <person name="Adriaenssens E.M."/>
            <person name="Foster-Nyarko E."/>
            <person name="Jarju S."/>
            <person name="Secka A."/>
            <person name="Antonio M."/>
            <person name="Oren A."/>
            <person name="Chaudhuri R.R."/>
            <person name="La Ragione R."/>
            <person name="Hildebrand F."/>
            <person name="Pallen M.J."/>
        </authorList>
    </citation>
    <scope>NUCLEOTIDE SEQUENCE</scope>
    <source>
        <strain evidence="10">CHK192-19661</strain>
    </source>
</reference>
<comment type="pathway">
    <text evidence="2 8">Amino-acid biosynthesis; L-valine biosynthesis; L-valine from pyruvate: step 1/4.</text>
</comment>
<evidence type="ECO:0000313" key="10">
    <source>
        <dbReference type="EMBL" id="HIZ10382.1"/>
    </source>
</evidence>
<evidence type="ECO:0000256" key="7">
    <source>
        <dbReference type="ARBA" id="ARBA00048670"/>
    </source>
</evidence>